<feature type="compositionally biased region" description="Basic and acidic residues" evidence="2">
    <location>
        <begin position="761"/>
        <end position="770"/>
    </location>
</feature>
<accession>C5K8Q4</accession>
<evidence type="ECO:0000256" key="1">
    <source>
        <dbReference type="SAM" id="Coils"/>
    </source>
</evidence>
<feature type="compositionally biased region" description="Basic and acidic residues" evidence="2">
    <location>
        <begin position="662"/>
        <end position="683"/>
    </location>
</feature>
<dbReference type="AlphaFoldDB" id="C5K8Q4"/>
<name>C5K8Q4_PERM5</name>
<dbReference type="PANTHER" id="PTHR32215">
    <property type="entry name" value="CILIA- AND FLAGELLA-ASSOCIATED PROTEIN 57"/>
    <property type="match status" value="1"/>
</dbReference>
<dbReference type="GeneID" id="9039367"/>
<sequence>MVFSRAFLTEEPIDVAIHPVGGLIMAVAFTEKVRILMVVDEDLVVLKEVLITEAAPLVWSAGGQYLAVGDVGRDTKQVVVFGMHRGLAKIATLRVGPSEGRGRISCLPQDNPGVCGLSFDSEDRHLAVAFTDVASSSYVTEWECASWSRKWEHVTTNGCVYTSMAYSRSEIVVGGLITTPGQGRSYRYQGVLRRLLNGEIVHEVTPWASTVDLPGAFYPTALAHWALQHNRSIRFPKDTLTISRDRLTAGGDDISNANKMIAQLEKELSKTIADMTTQMKEEVSKARDSDRAETEELRGRYAALEAAADAKERDALKRMRAMQTSQVETTEQLEARYERKLAVGEARVEELERRRRRDIEESQIQEAEQRDRSKREKRILREQFQARLRRATEAHEASQELAEDLRKKYETMLEMETNEREIEVNKIICEKDEEIRKLTQDAEQRLKEKEELAKGIQAMQQEKLRLANESAEASSVMDAYKIKLEDQSKRIEALQQQSGEHVRGRRQMEEGVRALREKVESVTKGRTVVEYRLREISESVAPKDQEIKRLRKRLVETQQELEEQARLLRKLEDDVERKAHLAVHHRQEVVMLNEAIVEGKNTLLELKRELSTVVHHTDMKEWPKLLKRIYHQHVVGGEETPAKHSIATRQTNMMKSAQSTSEPRENLGSEEAQRQMKALDKRLHSLTRQSSRANAASRRDLSRRATENATLLNEINGNRVRNKNLEDKVKLLELELRDLRGKYQQAQARNREKTNTNTSLGEKKGKWSRG</sequence>
<dbReference type="EMBL" id="GG671144">
    <property type="protein sequence ID" value="EER19131.1"/>
    <property type="molecule type" value="Genomic_DNA"/>
</dbReference>
<dbReference type="InterPro" id="IPR052993">
    <property type="entry name" value="CFA-57"/>
</dbReference>
<feature type="coiled-coil region" evidence="1">
    <location>
        <begin position="432"/>
        <end position="497"/>
    </location>
</feature>
<dbReference type="InParanoid" id="C5K8Q4"/>
<reference evidence="3 4" key="1">
    <citation type="submission" date="2008-07" db="EMBL/GenBank/DDBJ databases">
        <authorList>
            <person name="El-Sayed N."/>
            <person name="Caler E."/>
            <person name="Inman J."/>
            <person name="Amedeo P."/>
            <person name="Hass B."/>
            <person name="Wortman J."/>
        </authorList>
    </citation>
    <scope>NUCLEOTIDE SEQUENCE [LARGE SCALE GENOMIC DNA]</scope>
    <source>
        <strain evidence="4">ATCC 50983 / TXsc</strain>
    </source>
</reference>
<feature type="region of interest" description="Disordered" evidence="2">
    <location>
        <begin position="743"/>
        <end position="770"/>
    </location>
</feature>
<evidence type="ECO:0000256" key="2">
    <source>
        <dbReference type="SAM" id="MobiDB-lite"/>
    </source>
</evidence>
<feature type="compositionally biased region" description="Polar residues" evidence="2">
    <location>
        <begin position="647"/>
        <end position="661"/>
    </location>
</feature>
<dbReference type="PANTHER" id="PTHR32215:SF0">
    <property type="entry name" value="CILIA- AND FLAGELLA-ASSOCIATED PROTEIN 57"/>
    <property type="match status" value="1"/>
</dbReference>
<organism evidence="4">
    <name type="scientific">Perkinsus marinus (strain ATCC 50983 / TXsc)</name>
    <dbReference type="NCBI Taxonomy" id="423536"/>
    <lineage>
        <taxon>Eukaryota</taxon>
        <taxon>Sar</taxon>
        <taxon>Alveolata</taxon>
        <taxon>Perkinsozoa</taxon>
        <taxon>Perkinsea</taxon>
        <taxon>Perkinsida</taxon>
        <taxon>Perkinsidae</taxon>
        <taxon>Perkinsus</taxon>
    </lineage>
</organism>
<feature type="coiled-coil region" evidence="1">
    <location>
        <begin position="254"/>
        <end position="408"/>
    </location>
</feature>
<evidence type="ECO:0000313" key="4">
    <source>
        <dbReference type="Proteomes" id="UP000007800"/>
    </source>
</evidence>
<dbReference type="RefSeq" id="XP_002787335.1">
    <property type="nucleotide sequence ID" value="XM_002787289.1"/>
</dbReference>
<proteinExistence type="predicted"/>
<protein>
    <submittedName>
        <fullName evidence="3">Normocyte binding protein 2a, putative</fullName>
    </submittedName>
</protein>
<dbReference type="OrthoDB" id="431463at2759"/>
<keyword evidence="1" id="KW-0175">Coiled coil</keyword>
<keyword evidence="4" id="KW-1185">Reference proteome</keyword>
<dbReference type="OMA" id="GSIFEWT"/>
<dbReference type="SUPFAM" id="SSF82171">
    <property type="entry name" value="DPP6 N-terminal domain-like"/>
    <property type="match status" value="1"/>
</dbReference>
<dbReference type="Proteomes" id="UP000007800">
    <property type="component" value="Unassembled WGS sequence"/>
</dbReference>
<evidence type="ECO:0000313" key="3">
    <source>
        <dbReference type="EMBL" id="EER19131.1"/>
    </source>
</evidence>
<feature type="coiled-coil region" evidence="1">
    <location>
        <begin position="544"/>
        <end position="581"/>
    </location>
</feature>
<gene>
    <name evidence="3" type="ORF">Pmar_PMAR000194</name>
</gene>
<feature type="region of interest" description="Disordered" evidence="2">
    <location>
        <begin position="640"/>
        <end position="704"/>
    </location>
</feature>